<dbReference type="PANTHER" id="PTHR30469:SF15">
    <property type="entry name" value="HLYD FAMILY OF SECRETION PROTEINS"/>
    <property type="match status" value="1"/>
</dbReference>
<dbReference type="InterPro" id="IPR006143">
    <property type="entry name" value="RND_pump_MFP"/>
</dbReference>
<dbReference type="NCBIfam" id="TIGR01730">
    <property type="entry name" value="RND_mfp"/>
    <property type="match status" value="1"/>
</dbReference>
<evidence type="ECO:0000256" key="1">
    <source>
        <dbReference type="ARBA" id="ARBA00009477"/>
    </source>
</evidence>
<dbReference type="AlphaFoldDB" id="A0A1I0IS71"/>
<evidence type="ECO:0000259" key="3">
    <source>
        <dbReference type="Pfam" id="PF25917"/>
    </source>
</evidence>
<sequence>MKKGVKRAIWAVVIVVIAVFLFLRLTKKTEFAEATADPVVTVEKPHMGDVRLTTQLIGTIEPADVVYIFPKAGGDITAVNIKAGDTVTAGQVLVEIDTKQVDAVRTSMEAAKVSAESAQNVLNRMTPLYQAGYISAQDYDGYKAQADAARLQYEAAQINYNNQMEFSNITSPINGRVEQCNVELHDTVGQSTQLCIIAGESGKVVSFYTTEKVKNNLNPGDPVVLNKDGVDYDGTITEVSNMADAGVGLFKVKASVEDNNTMTPGTDVELQVPKDSALNVMLVPTHSVYYRGGDAFVYTYDAGESVIREVPVEVGIFDTENIVIKSGLTMDDQVLTTWTSELKDGYKVSLADSEAAAGANQAEAAAE</sequence>
<dbReference type="RefSeq" id="WP_092367634.1">
    <property type="nucleotide sequence ID" value="NZ_CABJCG010000020.1"/>
</dbReference>
<evidence type="ECO:0000313" key="4">
    <source>
        <dbReference type="EMBL" id="SEU00084.1"/>
    </source>
</evidence>
<dbReference type="GeneID" id="93279277"/>
<evidence type="ECO:0000256" key="2">
    <source>
        <dbReference type="SAM" id="Phobius"/>
    </source>
</evidence>
<proteinExistence type="inferred from homology"/>
<dbReference type="PANTHER" id="PTHR30469">
    <property type="entry name" value="MULTIDRUG RESISTANCE PROTEIN MDTA"/>
    <property type="match status" value="1"/>
</dbReference>
<organism evidence="4 5">
    <name type="scientific">Enterocloster lavalensis</name>
    <dbReference type="NCBI Taxonomy" id="460384"/>
    <lineage>
        <taxon>Bacteria</taxon>
        <taxon>Bacillati</taxon>
        <taxon>Bacillota</taxon>
        <taxon>Clostridia</taxon>
        <taxon>Lachnospirales</taxon>
        <taxon>Lachnospiraceae</taxon>
        <taxon>Enterocloster</taxon>
    </lineage>
</organism>
<dbReference type="Pfam" id="PF25917">
    <property type="entry name" value="BSH_RND"/>
    <property type="match status" value="1"/>
</dbReference>
<evidence type="ECO:0000313" key="5">
    <source>
        <dbReference type="Proteomes" id="UP000198508"/>
    </source>
</evidence>
<reference evidence="5" key="1">
    <citation type="submission" date="2016-10" db="EMBL/GenBank/DDBJ databases">
        <authorList>
            <person name="Varghese N."/>
            <person name="Submissions S."/>
        </authorList>
    </citation>
    <scope>NUCLEOTIDE SEQUENCE [LARGE SCALE GENOMIC DNA]</scope>
    <source>
        <strain evidence="5">NLAE-zl-G277</strain>
    </source>
</reference>
<keyword evidence="2" id="KW-0812">Transmembrane</keyword>
<keyword evidence="2" id="KW-1133">Transmembrane helix</keyword>
<feature type="transmembrane region" description="Helical" evidence="2">
    <location>
        <begin position="7"/>
        <end position="25"/>
    </location>
</feature>
<keyword evidence="5" id="KW-1185">Reference proteome</keyword>
<dbReference type="Gene3D" id="2.40.30.170">
    <property type="match status" value="1"/>
</dbReference>
<dbReference type="SUPFAM" id="SSF111369">
    <property type="entry name" value="HlyD-like secretion proteins"/>
    <property type="match status" value="1"/>
</dbReference>
<protein>
    <submittedName>
        <fullName evidence="4">RND family efflux transporter, MFP subunit</fullName>
    </submittedName>
</protein>
<feature type="domain" description="Multidrug resistance protein MdtA-like barrel-sandwich hybrid" evidence="3">
    <location>
        <begin position="65"/>
        <end position="196"/>
    </location>
</feature>
<dbReference type="EMBL" id="FOIM01000023">
    <property type="protein sequence ID" value="SEU00084.1"/>
    <property type="molecule type" value="Genomic_DNA"/>
</dbReference>
<dbReference type="Gene3D" id="2.40.50.100">
    <property type="match status" value="1"/>
</dbReference>
<dbReference type="STRING" id="460384.SAMN05216313_12364"/>
<accession>A0A1I0IS71</accession>
<name>A0A1I0IS71_9FIRM</name>
<gene>
    <name evidence="4" type="ORF">SAMN05216313_12364</name>
</gene>
<dbReference type="Gene3D" id="1.10.287.470">
    <property type="entry name" value="Helix hairpin bin"/>
    <property type="match status" value="1"/>
</dbReference>
<comment type="similarity">
    <text evidence="1">Belongs to the membrane fusion protein (MFP) (TC 8.A.1) family.</text>
</comment>
<dbReference type="InterPro" id="IPR058625">
    <property type="entry name" value="MdtA-like_BSH"/>
</dbReference>
<keyword evidence="2" id="KW-0472">Membrane</keyword>
<dbReference type="Proteomes" id="UP000198508">
    <property type="component" value="Unassembled WGS sequence"/>
</dbReference>
<dbReference type="GO" id="GO:0015562">
    <property type="term" value="F:efflux transmembrane transporter activity"/>
    <property type="evidence" value="ECO:0007669"/>
    <property type="project" value="TreeGrafter"/>
</dbReference>
<dbReference type="GO" id="GO:1990281">
    <property type="term" value="C:efflux pump complex"/>
    <property type="evidence" value="ECO:0007669"/>
    <property type="project" value="TreeGrafter"/>
</dbReference>
<dbReference type="Gene3D" id="2.40.420.20">
    <property type="match status" value="1"/>
</dbReference>